<dbReference type="AlphaFoldDB" id="A0A9N9JZV5"/>
<comment type="caution">
    <text evidence="1">The sequence shown here is derived from an EMBL/GenBank/DDBJ whole genome shotgun (WGS) entry which is preliminary data.</text>
</comment>
<organism evidence="1 2">
    <name type="scientific">Cetraspora pellucida</name>
    <dbReference type="NCBI Taxonomy" id="1433469"/>
    <lineage>
        <taxon>Eukaryota</taxon>
        <taxon>Fungi</taxon>
        <taxon>Fungi incertae sedis</taxon>
        <taxon>Mucoromycota</taxon>
        <taxon>Glomeromycotina</taxon>
        <taxon>Glomeromycetes</taxon>
        <taxon>Diversisporales</taxon>
        <taxon>Gigasporaceae</taxon>
        <taxon>Cetraspora</taxon>
    </lineage>
</organism>
<evidence type="ECO:0000313" key="2">
    <source>
        <dbReference type="Proteomes" id="UP000789759"/>
    </source>
</evidence>
<keyword evidence="2" id="KW-1185">Reference proteome</keyword>
<gene>
    <name evidence="1" type="ORF">CPELLU_LOCUS17937</name>
</gene>
<name>A0A9N9JZV5_9GLOM</name>
<feature type="non-terminal residue" evidence="1">
    <location>
        <position position="493"/>
    </location>
</feature>
<dbReference type="Proteomes" id="UP000789759">
    <property type="component" value="Unassembled WGS sequence"/>
</dbReference>
<accession>A0A9N9JZV5</accession>
<sequence>MSFIFVSDEIDMPDSPSTEIIKNNKLYIVFFYIIYLDKLEICIYKFNNEYITCKKTSKKNEDVISNKLNQEFSFNSRFDDIEAIHDRFKIYRYFLNELEFDILNKRKIDELNKIELNEIVIEKIEITKQTSSFIFGIVRAPGVGKTFVISQFKNYLIDKRINEEEIYITKEFKEIIKEIAKKLENFINKISFDCVFNIRKVENEENDGISFESEQLVFSYKNVDERDYDNKFPVYCEFKINDENEQNNNTKIQKILSFITPLNYTSWSIDTKDVFEKKFHFLQVFFMNHNIKKQIIKKIQIIIKNKDEGYKIFNLYKDDILTLYLVFIAPKTQVIIDRIKREFPLSKTFRTNRTLSKDMYQNKFNYRMLKFEDDFDAYILIYFDYDTVDIINLRVFTKFIQDQAFMSNFWQDYITINTSKKTKHYYLKINATDEYDQQTMFRQHFEILANWKLNDILKMLKLNPKDDLEIKKMYEILYNYYQENYNEEEKKSN</sequence>
<dbReference type="EMBL" id="CAJVQA010032907">
    <property type="protein sequence ID" value="CAG8803752.1"/>
    <property type="molecule type" value="Genomic_DNA"/>
</dbReference>
<proteinExistence type="predicted"/>
<evidence type="ECO:0000313" key="1">
    <source>
        <dbReference type="EMBL" id="CAG8803752.1"/>
    </source>
</evidence>
<protein>
    <submittedName>
        <fullName evidence="1">10472_t:CDS:1</fullName>
    </submittedName>
</protein>
<reference evidence="1" key="1">
    <citation type="submission" date="2021-06" db="EMBL/GenBank/DDBJ databases">
        <authorList>
            <person name="Kallberg Y."/>
            <person name="Tangrot J."/>
            <person name="Rosling A."/>
        </authorList>
    </citation>
    <scope>NUCLEOTIDE SEQUENCE</scope>
    <source>
        <strain evidence="1">FL966</strain>
    </source>
</reference>